<proteinExistence type="predicted"/>
<evidence type="ECO:0000313" key="1">
    <source>
        <dbReference type="EMBL" id="DAD76055.1"/>
    </source>
</evidence>
<organism evidence="1">
    <name type="scientific">Podoviridae sp. ctIi96</name>
    <dbReference type="NCBI Taxonomy" id="2826550"/>
    <lineage>
        <taxon>Viruses</taxon>
        <taxon>Duplodnaviria</taxon>
        <taxon>Heunggongvirae</taxon>
        <taxon>Uroviricota</taxon>
        <taxon>Caudoviricetes</taxon>
    </lineage>
</organism>
<accession>A0A8S5M1X0</accession>
<sequence length="110" mass="12242">MAKKIIIRKPLDRWGNQISYVTTSSSVYDKEGNNLDQLLAKIDTEYVRKTSITQELGESEDLVMGQKGITMEINRIDQSVVEMGSSISSLGISLKDLEERVSTLENTSAT</sequence>
<name>A0A8S5M1X0_9CAUD</name>
<dbReference type="EMBL" id="BK014795">
    <property type="protein sequence ID" value="DAD76055.1"/>
    <property type="molecule type" value="Genomic_DNA"/>
</dbReference>
<protein>
    <submittedName>
        <fullName evidence="1">Uncharacterized protein</fullName>
    </submittedName>
</protein>
<reference evidence="1" key="1">
    <citation type="journal article" date="2021" name="Proc. Natl. Acad. Sci. U.S.A.">
        <title>A Catalog of Tens of Thousands of Viruses from Human Metagenomes Reveals Hidden Associations with Chronic Diseases.</title>
        <authorList>
            <person name="Tisza M.J."/>
            <person name="Buck C.B."/>
        </authorList>
    </citation>
    <scope>NUCLEOTIDE SEQUENCE</scope>
    <source>
        <strain evidence="1">CtIi96</strain>
    </source>
</reference>